<sequence length="31" mass="3481">MMRGFFTTIGLDQYLHFVALVAANRYFLGGA</sequence>
<dbReference type="AlphaFoldDB" id="A0A518H3T8"/>
<dbReference type="EMBL" id="CP036426">
    <property type="protein sequence ID" value="QDV35510.1"/>
    <property type="molecule type" value="Genomic_DNA"/>
</dbReference>
<accession>A0A518H3T8</accession>
<protein>
    <submittedName>
        <fullName evidence="1">Uncharacterized protein</fullName>
    </submittedName>
</protein>
<gene>
    <name evidence="1" type="ORF">ElP_34130</name>
</gene>
<name>A0A518H3T8_9BACT</name>
<proteinExistence type="predicted"/>
<keyword evidence="2" id="KW-1185">Reference proteome</keyword>
<dbReference type="KEGG" id="tpla:ElP_34130"/>
<organism evidence="1 2">
    <name type="scientific">Tautonia plasticadhaerens</name>
    <dbReference type="NCBI Taxonomy" id="2527974"/>
    <lineage>
        <taxon>Bacteria</taxon>
        <taxon>Pseudomonadati</taxon>
        <taxon>Planctomycetota</taxon>
        <taxon>Planctomycetia</taxon>
        <taxon>Isosphaerales</taxon>
        <taxon>Isosphaeraceae</taxon>
        <taxon>Tautonia</taxon>
    </lineage>
</organism>
<evidence type="ECO:0000313" key="1">
    <source>
        <dbReference type="EMBL" id="QDV35510.1"/>
    </source>
</evidence>
<reference evidence="1 2" key="1">
    <citation type="submission" date="2019-02" db="EMBL/GenBank/DDBJ databases">
        <title>Deep-cultivation of Planctomycetes and their phenomic and genomic characterization uncovers novel biology.</title>
        <authorList>
            <person name="Wiegand S."/>
            <person name="Jogler M."/>
            <person name="Boedeker C."/>
            <person name="Pinto D."/>
            <person name="Vollmers J."/>
            <person name="Rivas-Marin E."/>
            <person name="Kohn T."/>
            <person name="Peeters S.H."/>
            <person name="Heuer A."/>
            <person name="Rast P."/>
            <person name="Oberbeckmann S."/>
            <person name="Bunk B."/>
            <person name="Jeske O."/>
            <person name="Meyerdierks A."/>
            <person name="Storesund J.E."/>
            <person name="Kallscheuer N."/>
            <person name="Luecker S."/>
            <person name="Lage O.M."/>
            <person name="Pohl T."/>
            <person name="Merkel B.J."/>
            <person name="Hornburger P."/>
            <person name="Mueller R.-W."/>
            <person name="Bruemmer F."/>
            <person name="Labrenz M."/>
            <person name="Spormann A.M."/>
            <person name="Op den Camp H."/>
            <person name="Overmann J."/>
            <person name="Amann R."/>
            <person name="Jetten M.S.M."/>
            <person name="Mascher T."/>
            <person name="Medema M.H."/>
            <person name="Devos D.P."/>
            <person name="Kaster A.-K."/>
            <person name="Ovreas L."/>
            <person name="Rohde M."/>
            <person name="Galperin M.Y."/>
            <person name="Jogler C."/>
        </authorList>
    </citation>
    <scope>NUCLEOTIDE SEQUENCE [LARGE SCALE GENOMIC DNA]</scope>
    <source>
        <strain evidence="1 2">ElP</strain>
    </source>
</reference>
<dbReference type="Proteomes" id="UP000317835">
    <property type="component" value="Chromosome"/>
</dbReference>
<evidence type="ECO:0000313" key="2">
    <source>
        <dbReference type="Proteomes" id="UP000317835"/>
    </source>
</evidence>